<dbReference type="InterPro" id="IPR039844">
    <property type="entry name" value="URB1"/>
</dbReference>
<dbReference type="EMBL" id="JAHBMH010000007">
    <property type="protein sequence ID" value="KAK1939591.1"/>
    <property type="molecule type" value="Genomic_DNA"/>
</dbReference>
<dbReference type="PANTHER" id="PTHR13500">
    <property type="entry name" value="NUCLEOLAR PRERIBOSOMAL-ASSOCIATED PROTEIN 1"/>
    <property type="match status" value="1"/>
</dbReference>
<protein>
    <recommendedName>
        <fullName evidence="1">URB1 C-terminal domain-containing protein</fullName>
    </recommendedName>
</protein>
<dbReference type="PANTHER" id="PTHR13500:SF0">
    <property type="entry name" value="NUCLEOLAR PRE-RIBOSOMAL-ASSOCIATED PROTEIN 1"/>
    <property type="match status" value="1"/>
</dbReference>
<evidence type="ECO:0000259" key="1">
    <source>
        <dbReference type="Pfam" id="PF16201"/>
    </source>
</evidence>
<dbReference type="Pfam" id="PF16201">
    <property type="entry name" value="NopRA1"/>
    <property type="match status" value="1"/>
</dbReference>
<keyword evidence="3" id="KW-1185">Reference proteome</keyword>
<comment type="caution">
    <text evidence="2">The sequence shown here is derived from an EMBL/GenBank/DDBJ whole genome shotgun (WGS) entry which is preliminary data.</text>
</comment>
<organism evidence="2 3">
    <name type="scientific">Babesia divergens</name>
    <dbReference type="NCBI Taxonomy" id="32595"/>
    <lineage>
        <taxon>Eukaryota</taxon>
        <taxon>Sar</taxon>
        <taxon>Alveolata</taxon>
        <taxon>Apicomplexa</taxon>
        <taxon>Aconoidasida</taxon>
        <taxon>Piroplasmida</taxon>
        <taxon>Babesiidae</taxon>
        <taxon>Babesia</taxon>
    </lineage>
</organism>
<proteinExistence type="predicted"/>
<sequence>MDAIQGLNGLQITSCIVRHDFATVCPEYTLELSEGHTNKKTKLNSDAPEHVFYRPFQNDVKAANRYLDLSPRATEVLELLKSESPDLRSRAISLLCFLLTQCNKETSKQYIADQVLTTLCEQISDLLHLNDDSLHYLFTILLECIRIAPADKVRMFLSACNLFKFLGKHTVPKNSSAGFSVSRFYLDMVTHDVVDDVGLCDYISVEGDDVKSSADLLHSNSKKQLCILLLVGLKGFNILEKPSVVRLIFEHIKHDALMDSICTIRLFILIMSQVLSTQCARLSLTLSNMQWSDVPETVISSTAATLSHKISQITEEPSFTLEQIVRLNRLTFTIFAEFIENLETICDYTTLSNVLLKFDATHLSVVDLILAVLRSKPNVGPLYMPALKCTYSGNMEYLVLIKFMSNWFTYLSGISIPPEECLSYIPPFLSQAFFNYGLLSSDQWVRHGALRLLNILLVFVTNVRDAGSAVRGSEANVSAFTEHICLTIPDFKTIINVKRHTENKTQDDASISLNIKNKKRSMVSNELGSIVTSEQGNVILDIKESDLILTDWLKCLYLYSRFVGVADGKSLYDPCKLLKDEIIAANMTEMDAALRAPTIKLSNMPTFHNVAELNMALMGSLFHLGIGEVHSGLVLSKVQRSCFNHILRRYLDLKCAIPRVTTDATLLLTYLSICEGYVRHVIEGSGVFSSPAGPWISALESEADYQMFTFLFDYCMENPLDVLLGCLPNSCRKGTFQSFKCLNCSGCGDFEGPLFLKLSLGFLLHLCSDSPDDLECESCNVREFNMLTIFKERAKDSDISSYVQYVLKACTSVDVSAYKIHIDHVLKTISPKYTIATLGVDAVEVGEVATKSTAEVGKPTEINVDDSYLAGCSILIDVCECFDQDIDSLKDFARILIDILVMRINSSENSEKTIRKKWESRIHAELITKYMTWEMLTIYTHLFSSLITLLDAVGDIKVDKDVFDGVTFDNDVLWAQHYYLSHRLQLNSAISDVKTTTHRLTESIRKLCSSAEASASSETTAAALTFSKVCSLVPQHYMADCAPHLVKMTLERISLPLVCHMCQDVLTCEYGLTTYLLDIASCLTTHFNDPQFAVDLLQWQRLMDLTKEVCDMNSKKYFVGDTIESNLFVAHLTLLRSMVNHAATAQSSIVGIKTDQLYNLIQTISSCYRCSYSSGDIMVKDVIMGIVKIASDVIKDPKSAVLRLPQFKDFACISKLSSGHQKIGSRCTCAGVCHHDIQTHGQLRGWVTMVSGFAIVAEESNWLCMNSKRLSMTLLSFPANSHGGSTCLRSTFRNLAILYPPSVNRSPKKSDEVFGCIIRLNKILNSNSKYLQQFVVGGPYAYDVDYLIPFFTGRLCMMLYNQLFIYKHEFDAAFREFGFDGSEKIEYTQNTFTKTFSLSEAREAAKRLHNQIHNMRFEYDIGDAFSPLLVEQLVKNGVFEICSLGLLSKSMRKYSMKALGIIMSILQNMLDATMVKSIIPGSQGPFKLRRVGLFGIYQIHSVLSYLQRSQLYATKGDPTLHILFASQIVRRVTNPDDPMYKLGNKYLLSRFEPRFQEVPLFFDCFSVHESSERNAFLAFILQFLLASAHLSCDHSVLFERRIFQQLMSFALLDTTSYENRIQICGLVQRCAEASPETTAELLSLGTATWVSTMASRVRCNKFNDAKDIVLSTVLLCTLTLLLRNLGAYVAASSCADFMSCVNPTSSGSSADGNGVTKGTRNADEQMDIKTNIKDFICSLEASQNVADAWYHLLSSIPNGMLTPLRVEGYRTYVLTIAGVAFEFGKIIGKEVRFGGSTVKILLSTALEETHSAIKRVSGLLASGKCSHATKMKT</sequence>
<reference evidence="2" key="2">
    <citation type="submission" date="2021-05" db="EMBL/GenBank/DDBJ databases">
        <authorList>
            <person name="Pain A."/>
        </authorList>
    </citation>
    <scope>NUCLEOTIDE SEQUENCE</scope>
    <source>
        <strain evidence="2">1802A</strain>
    </source>
</reference>
<reference evidence="2" key="1">
    <citation type="journal article" date="2014" name="Nucleic Acids Res.">
        <title>The evolutionary dynamics of variant antigen genes in Babesia reveal a history of genomic innovation underlying host-parasite interaction.</title>
        <authorList>
            <person name="Jackson A.P."/>
            <person name="Otto T.D."/>
            <person name="Darby A."/>
            <person name="Ramaprasad A."/>
            <person name="Xia D."/>
            <person name="Echaide I.E."/>
            <person name="Farber M."/>
            <person name="Gahlot S."/>
            <person name="Gamble J."/>
            <person name="Gupta D."/>
            <person name="Gupta Y."/>
            <person name="Jackson L."/>
            <person name="Malandrin L."/>
            <person name="Malas T.B."/>
            <person name="Moussa E."/>
            <person name="Nair M."/>
            <person name="Reid A.J."/>
            <person name="Sanders M."/>
            <person name="Sharma J."/>
            <person name="Tracey A."/>
            <person name="Quail M.A."/>
            <person name="Weir W."/>
            <person name="Wastling J.M."/>
            <person name="Hall N."/>
            <person name="Willadsen P."/>
            <person name="Lingelbach K."/>
            <person name="Shiels B."/>
            <person name="Tait A."/>
            <person name="Berriman M."/>
            <person name="Allred D.R."/>
            <person name="Pain A."/>
        </authorList>
    </citation>
    <scope>NUCLEOTIDE SEQUENCE</scope>
    <source>
        <strain evidence="2">1802A</strain>
    </source>
</reference>
<evidence type="ECO:0000313" key="2">
    <source>
        <dbReference type="EMBL" id="KAK1939591.1"/>
    </source>
</evidence>
<name>A0AAD9LKF0_BABDI</name>
<evidence type="ECO:0000313" key="3">
    <source>
        <dbReference type="Proteomes" id="UP001195914"/>
    </source>
</evidence>
<dbReference type="InterPro" id="IPR032436">
    <property type="entry name" value="URB1_C"/>
</dbReference>
<dbReference type="GO" id="GO:0000466">
    <property type="term" value="P:maturation of 5.8S rRNA from tricistronic rRNA transcript (SSU-rRNA, 5.8S rRNA, LSU-rRNA)"/>
    <property type="evidence" value="ECO:0007669"/>
    <property type="project" value="TreeGrafter"/>
</dbReference>
<gene>
    <name evidence="2" type="ORF">X943_001336</name>
</gene>
<feature type="domain" description="URB1 C-terminal" evidence="1">
    <location>
        <begin position="1441"/>
        <end position="1634"/>
    </location>
</feature>
<dbReference type="GO" id="GO:0005730">
    <property type="term" value="C:nucleolus"/>
    <property type="evidence" value="ECO:0007669"/>
    <property type="project" value="TreeGrafter"/>
</dbReference>
<accession>A0AAD9LKF0</accession>
<dbReference type="Proteomes" id="UP001195914">
    <property type="component" value="Unassembled WGS sequence"/>
</dbReference>
<dbReference type="GO" id="GO:0000463">
    <property type="term" value="P:maturation of LSU-rRNA from tricistronic rRNA transcript (SSU-rRNA, 5.8S rRNA, LSU-rRNA)"/>
    <property type="evidence" value="ECO:0007669"/>
    <property type="project" value="TreeGrafter"/>
</dbReference>